<feature type="region of interest" description="Disordered" evidence="3">
    <location>
        <begin position="399"/>
        <end position="571"/>
    </location>
</feature>
<dbReference type="NCBIfam" id="TIGR00231">
    <property type="entry name" value="small_GTP"/>
    <property type="match status" value="1"/>
</dbReference>
<feature type="region of interest" description="Disordered" evidence="3">
    <location>
        <begin position="66"/>
        <end position="86"/>
    </location>
</feature>
<dbReference type="AlphaFoldDB" id="A0A088RXN5"/>
<dbReference type="KEGG" id="lpan:LPMP_310830"/>
<feature type="compositionally biased region" description="Polar residues" evidence="3">
    <location>
        <begin position="424"/>
        <end position="435"/>
    </location>
</feature>
<feature type="compositionally biased region" description="Acidic residues" evidence="3">
    <location>
        <begin position="74"/>
        <end position="86"/>
    </location>
</feature>
<reference evidence="4 5" key="1">
    <citation type="journal article" date="2015" name="Sci. Rep.">
        <title>The genome of Leishmania panamensis: insights into genomics of the L. (Viannia) subgenus.</title>
        <authorList>
            <person name="Llanes A."/>
            <person name="Restrepo C.M."/>
            <person name="Vecchio G.D."/>
            <person name="Anguizola F.J."/>
            <person name="Lleonart R."/>
        </authorList>
    </citation>
    <scope>NUCLEOTIDE SEQUENCE [LARGE SCALE GENOMIC DNA]</scope>
    <source>
        <strain evidence="4 5">MHOM/PA/94/PSC-1</strain>
    </source>
</reference>
<feature type="compositionally biased region" description="Polar residues" evidence="3">
    <location>
        <begin position="319"/>
        <end position="340"/>
    </location>
</feature>
<keyword evidence="5" id="KW-1185">Reference proteome</keyword>
<dbReference type="VEuPathDB" id="TriTrypDB:LPAL13_310013500"/>
<feature type="compositionally biased region" description="Basic and acidic residues" evidence="3">
    <location>
        <begin position="462"/>
        <end position="474"/>
    </location>
</feature>
<dbReference type="EMBL" id="CP009400">
    <property type="protein sequence ID" value="AIO00671.1"/>
    <property type="molecule type" value="Genomic_DNA"/>
</dbReference>
<dbReference type="CDD" id="cd00154">
    <property type="entry name" value="Rab"/>
    <property type="match status" value="1"/>
</dbReference>
<dbReference type="InterPro" id="IPR001806">
    <property type="entry name" value="Small_GTPase"/>
</dbReference>
<dbReference type="FunFam" id="3.40.50.300:FF:003289">
    <property type="entry name" value="Small GTP-binding rab protein, putative"/>
    <property type="match status" value="1"/>
</dbReference>
<dbReference type="PANTHER" id="PTHR24073">
    <property type="entry name" value="DRAB5-RELATED"/>
    <property type="match status" value="1"/>
</dbReference>
<keyword evidence="2" id="KW-0342">GTP-binding</keyword>
<evidence type="ECO:0000256" key="2">
    <source>
        <dbReference type="ARBA" id="ARBA00023134"/>
    </source>
</evidence>
<evidence type="ECO:0000256" key="3">
    <source>
        <dbReference type="SAM" id="MobiDB-lite"/>
    </source>
</evidence>
<dbReference type="InterPro" id="IPR005225">
    <property type="entry name" value="Small_GTP-bd"/>
</dbReference>
<dbReference type="SMART" id="SM00173">
    <property type="entry name" value="RAS"/>
    <property type="match status" value="1"/>
</dbReference>
<dbReference type="GO" id="GO:0003924">
    <property type="term" value="F:GTPase activity"/>
    <property type="evidence" value="ECO:0007669"/>
    <property type="project" value="InterPro"/>
</dbReference>
<dbReference type="eggNOG" id="KOG0094">
    <property type="taxonomic scope" value="Eukaryota"/>
</dbReference>
<evidence type="ECO:0000313" key="5">
    <source>
        <dbReference type="Proteomes" id="UP000063063"/>
    </source>
</evidence>
<dbReference type="PRINTS" id="PR00449">
    <property type="entry name" value="RASTRNSFRMNG"/>
</dbReference>
<dbReference type="SMART" id="SM00174">
    <property type="entry name" value="RHO"/>
    <property type="match status" value="1"/>
</dbReference>
<dbReference type="GeneID" id="22577509"/>
<name>A0A088RXN5_LEIPA</name>
<dbReference type="GO" id="GO:0005525">
    <property type="term" value="F:GTP binding"/>
    <property type="evidence" value="ECO:0007669"/>
    <property type="project" value="UniProtKB-KW"/>
</dbReference>
<protein>
    <submittedName>
        <fullName evidence="4">Ras-like small GTPase, putative</fullName>
    </submittedName>
</protein>
<feature type="compositionally biased region" description="Polar residues" evidence="3">
    <location>
        <begin position="528"/>
        <end position="545"/>
    </location>
</feature>
<dbReference type="PROSITE" id="PS51419">
    <property type="entry name" value="RAB"/>
    <property type="match status" value="1"/>
</dbReference>
<dbReference type="SMART" id="SM00175">
    <property type="entry name" value="RAB"/>
    <property type="match status" value="1"/>
</dbReference>
<dbReference type="VEuPathDB" id="TriTrypDB:LPMP_310830"/>
<sequence length="609" mass="64801">MRFRGQDVSCNDVDDFTYSEDPAGQQVKVPVTKEYVYKVVVLGDYSVGKTSIIKRLVSIAASSQSLGVNSGGSDMDDSGNDSDADDELAAVTPTVGTDFYSLVLPHVVPGASVRLQIWDTAGLEKYAANYQSTLRNTSFIICVFDVTSASSLHNVVERHLSIAAEHVPDLDQSSIMVVANKIDILDDASNSTALRSAQRRSRSPETAFVITNDEDTSVDTNDGSPGKFASAKGIDKDAIVTARKVQAEVFDIFSDVLYAEVSAKTKRHLEKMLHAVCHALLRNGVRGSSEMLIPDGTPANEVFAHTVLPPHTGVSSTTVASVPTFSPPSASQLDPATTKTPPVVELRGAPHTDSGQKAPRTLAAPAASWRSTGTFSFDMAQTHIVSTALFSPTEALDSAFGNRGGDDSAPSRVDAGGDSPIDESLTQLPTPQGSTVKPVDTGGVHLGMIAGAPEPRSALDPNEDRKARREREQAEMQALLVRAGKGVANRNGGDADTGGSAVWRRSDADRMEEDIVSGPDKAGEALSAAQQRPTSSILDSRVVQNDSRGRPGASGRSSDDEDGARMQTQLRDRFAQIEREIRQNAAVANLHGKKDKKTKARGKCKCCVL</sequence>
<dbReference type="InterPro" id="IPR027417">
    <property type="entry name" value="P-loop_NTPase"/>
</dbReference>
<accession>A0A088RXN5</accession>
<dbReference type="Proteomes" id="UP000063063">
    <property type="component" value="Chromosome 31"/>
</dbReference>
<evidence type="ECO:0000256" key="1">
    <source>
        <dbReference type="ARBA" id="ARBA00022741"/>
    </source>
</evidence>
<dbReference type="SUPFAM" id="SSF52540">
    <property type="entry name" value="P-loop containing nucleoside triphosphate hydrolases"/>
    <property type="match status" value="1"/>
</dbReference>
<feature type="region of interest" description="Disordered" evidence="3">
    <location>
        <begin position="319"/>
        <end position="360"/>
    </location>
</feature>
<gene>
    <name evidence="4" type="ORF">LPMP_310830</name>
</gene>
<dbReference type="Pfam" id="PF00071">
    <property type="entry name" value="Ras"/>
    <property type="match status" value="1"/>
</dbReference>
<dbReference type="RefSeq" id="XP_010701471.1">
    <property type="nucleotide sequence ID" value="XM_010703169.1"/>
</dbReference>
<dbReference type="OrthoDB" id="28034at2759"/>
<proteinExistence type="predicted"/>
<dbReference type="Gene3D" id="3.40.50.300">
    <property type="entry name" value="P-loop containing nucleotide triphosphate hydrolases"/>
    <property type="match status" value="1"/>
</dbReference>
<organism evidence="4 5">
    <name type="scientific">Leishmania panamensis</name>
    <dbReference type="NCBI Taxonomy" id="5679"/>
    <lineage>
        <taxon>Eukaryota</taxon>
        <taxon>Discoba</taxon>
        <taxon>Euglenozoa</taxon>
        <taxon>Kinetoplastea</taxon>
        <taxon>Metakinetoplastina</taxon>
        <taxon>Trypanosomatida</taxon>
        <taxon>Trypanosomatidae</taxon>
        <taxon>Leishmaniinae</taxon>
        <taxon>Leishmania</taxon>
        <taxon>Leishmania guyanensis species complex</taxon>
    </lineage>
</organism>
<dbReference type="PROSITE" id="PS51421">
    <property type="entry name" value="RAS"/>
    <property type="match status" value="1"/>
</dbReference>
<evidence type="ECO:0000313" key="4">
    <source>
        <dbReference type="EMBL" id="AIO00671.1"/>
    </source>
</evidence>
<keyword evidence="1" id="KW-0547">Nucleotide-binding</keyword>